<sequence length="76" mass="9111">MQTEWDLLTAYRHVLESMKTISNDELTVARKQFWNSLNHDLDFDDAWSEVLLVALENHYSLKELPLYEQIINPDFR</sequence>
<evidence type="ECO:0000313" key="1">
    <source>
        <dbReference type="EMBL" id="WPC73074.1"/>
    </source>
</evidence>
<organism evidence="1 2">
    <name type="scientific">Vibrio porteresiae DSM 19223</name>
    <dbReference type="NCBI Taxonomy" id="1123496"/>
    <lineage>
        <taxon>Bacteria</taxon>
        <taxon>Pseudomonadati</taxon>
        <taxon>Pseudomonadota</taxon>
        <taxon>Gammaproteobacteria</taxon>
        <taxon>Vibrionales</taxon>
        <taxon>Vibrionaceae</taxon>
        <taxon>Vibrio</taxon>
    </lineage>
</organism>
<keyword evidence="2" id="KW-1185">Reference proteome</keyword>
<dbReference type="Proteomes" id="UP001304071">
    <property type="component" value="Chromosome 1"/>
</dbReference>
<gene>
    <name evidence="1" type="ORF">R8Z52_13225</name>
</gene>
<reference evidence="1 2" key="1">
    <citation type="submission" date="2023-11" db="EMBL/GenBank/DDBJ databases">
        <title>Plant-associative lifestyle of Vibrio porteresiae and its evolutionary dynamics.</title>
        <authorList>
            <person name="Rameshkumar N."/>
            <person name="Kirti K."/>
        </authorList>
    </citation>
    <scope>NUCLEOTIDE SEQUENCE [LARGE SCALE GENOMIC DNA]</scope>
    <source>
        <strain evidence="1 2">MSSRF30</strain>
    </source>
</reference>
<dbReference type="EMBL" id="CP138203">
    <property type="protein sequence ID" value="WPC73074.1"/>
    <property type="molecule type" value="Genomic_DNA"/>
</dbReference>
<evidence type="ECO:0000313" key="2">
    <source>
        <dbReference type="Proteomes" id="UP001304071"/>
    </source>
</evidence>
<dbReference type="RefSeq" id="WP_261892883.1">
    <property type="nucleotide sequence ID" value="NZ_AP024895.1"/>
</dbReference>
<accession>A0ABZ0Q9F3</accession>
<protein>
    <submittedName>
        <fullName evidence="1">Uncharacterized protein</fullName>
    </submittedName>
</protein>
<name>A0ABZ0Q9F3_9VIBR</name>
<proteinExistence type="predicted"/>